<keyword evidence="4" id="KW-0413">Isomerase</keyword>
<comment type="function">
    <text evidence="4">Responsible for synthesis of pseudouridine from uracil.</text>
</comment>
<accession>A0A0A1GZP8</accession>
<feature type="active site" evidence="3">
    <location>
        <position position="140"/>
    </location>
</feature>
<evidence type="ECO:0000256" key="4">
    <source>
        <dbReference type="RuleBase" id="RU362028"/>
    </source>
</evidence>
<evidence type="ECO:0000256" key="1">
    <source>
        <dbReference type="ARBA" id="ARBA00000073"/>
    </source>
</evidence>
<dbReference type="CDD" id="cd02869">
    <property type="entry name" value="PseudoU_synth_RluA_like"/>
    <property type="match status" value="1"/>
</dbReference>
<sequence length="295" mass="33512">MMETWQFTYELPANFQACNLRSLLEQTWLLPHRIVHYLRIRQDVLVNQQYYPMNYTVKAADKITMNFLASDFRTGQSNYLKDSSVPIEVLFENEHLLVVNKPAGIKTHPNQPLEMGTLMNFVAGYLAKKQLAPYMVHRIDQQTSGAIIIAKNPVVVPILDRLISTKQIARNYLAWVSGEFEQQDGKIELPIGRDPEDKRKRIIAGLNAQSALTTYQVVDQKAGNSLVKLELATGRTHQLRVHLAGIGHPIIGDPLYSSVQNDKMLLHAAELQLILPFEQTKLKINAPIPTYFNNL</sequence>
<organism evidence="6 7">
    <name type="scientific">Paucilactobacillus hokkaidonensis JCM 18461</name>
    <dbReference type="NCBI Taxonomy" id="1291742"/>
    <lineage>
        <taxon>Bacteria</taxon>
        <taxon>Bacillati</taxon>
        <taxon>Bacillota</taxon>
        <taxon>Bacilli</taxon>
        <taxon>Lactobacillales</taxon>
        <taxon>Lactobacillaceae</taxon>
        <taxon>Paucilactobacillus</taxon>
    </lineage>
</organism>
<comment type="similarity">
    <text evidence="2 4">Belongs to the pseudouridine synthase RluA family.</text>
</comment>
<dbReference type="GO" id="GO:0009982">
    <property type="term" value="F:pseudouridine synthase activity"/>
    <property type="evidence" value="ECO:0007669"/>
    <property type="project" value="InterPro"/>
</dbReference>
<dbReference type="EC" id="5.4.99.-" evidence="4"/>
<dbReference type="InterPro" id="IPR006225">
    <property type="entry name" value="PsdUridine_synth_RluC/D"/>
</dbReference>
<dbReference type="RefSeq" id="WP_338045613.1">
    <property type="nucleotide sequence ID" value="NZ_AP014680.1"/>
</dbReference>
<dbReference type="EMBL" id="AP014680">
    <property type="protein sequence ID" value="BAP86478.1"/>
    <property type="molecule type" value="Genomic_DNA"/>
</dbReference>
<evidence type="ECO:0000313" key="7">
    <source>
        <dbReference type="Proteomes" id="UP000031620"/>
    </source>
</evidence>
<dbReference type="GO" id="GO:0003723">
    <property type="term" value="F:RNA binding"/>
    <property type="evidence" value="ECO:0007669"/>
    <property type="project" value="InterPro"/>
</dbReference>
<dbReference type="PANTHER" id="PTHR21600">
    <property type="entry name" value="MITOCHONDRIAL RNA PSEUDOURIDINE SYNTHASE"/>
    <property type="match status" value="1"/>
</dbReference>
<evidence type="ECO:0000313" key="6">
    <source>
        <dbReference type="EMBL" id="BAP86478.1"/>
    </source>
</evidence>
<dbReference type="KEGG" id="lho:LOOC260_119720"/>
<dbReference type="GO" id="GO:0000455">
    <property type="term" value="P:enzyme-directed rRNA pseudouridine synthesis"/>
    <property type="evidence" value="ECO:0007669"/>
    <property type="project" value="TreeGrafter"/>
</dbReference>
<dbReference type="PANTHER" id="PTHR21600:SF87">
    <property type="entry name" value="RNA PSEUDOURIDYLATE SYNTHASE DOMAIN-CONTAINING PROTEIN 1"/>
    <property type="match status" value="1"/>
</dbReference>
<name>A0A0A1GZP8_9LACO</name>
<dbReference type="InterPro" id="IPR050188">
    <property type="entry name" value="RluA_PseudoU_synthase"/>
</dbReference>
<evidence type="ECO:0000259" key="5">
    <source>
        <dbReference type="Pfam" id="PF00849"/>
    </source>
</evidence>
<comment type="catalytic activity">
    <reaction evidence="1 4">
        <text>a uridine in RNA = a pseudouridine in RNA</text>
        <dbReference type="Rhea" id="RHEA:48348"/>
        <dbReference type="Rhea" id="RHEA-COMP:12068"/>
        <dbReference type="Rhea" id="RHEA-COMP:12069"/>
        <dbReference type="ChEBI" id="CHEBI:65314"/>
        <dbReference type="ChEBI" id="CHEBI:65315"/>
    </reaction>
</comment>
<evidence type="ECO:0000256" key="3">
    <source>
        <dbReference type="PIRSR" id="PIRSR606225-1"/>
    </source>
</evidence>
<evidence type="ECO:0000256" key="2">
    <source>
        <dbReference type="ARBA" id="ARBA00010876"/>
    </source>
</evidence>
<dbReference type="InterPro" id="IPR020103">
    <property type="entry name" value="PsdUridine_synth_cat_dom_sf"/>
</dbReference>
<dbReference type="PROSITE" id="PS01129">
    <property type="entry name" value="PSI_RLU"/>
    <property type="match status" value="1"/>
</dbReference>
<gene>
    <name evidence="6" type="ORF">LOOC260_119720</name>
</gene>
<dbReference type="Pfam" id="PF00849">
    <property type="entry name" value="PseudoU_synth_2"/>
    <property type="match status" value="1"/>
</dbReference>
<dbReference type="SUPFAM" id="SSF55120">
    <property type="entry name" value="Pseudouridine synthase"/>
    <property type="match status" value="1"/>
</dbReference>
<dbReference type="InterPro" id="IPR006145">
    <property type="entry name" value="PsdUridine_synth_RsuA/RluA"/>
</dbReference>
<dbReference type="HOGENOM" id="CLU_016902_8_1_9"/>
<proteinExistence type="inferred from homology"/>
<dbReference type="Gene3D" id="3.30.2350.10">
    <property type="entry name" value="Pseudouridine synthase"/>
    <property type="match status" value="1"/>
</dbReference>
<dbReference type="InterPro" id="IPR006224">
    <property type="entry name" value="PsdUridine_synth_RluA-like_CS"/>
</dbReference>
<feature type="domain" description="Pseudouridine synthase RsuA/RluA-like" evidence="5">
    <location>
        <begin position="95"/>
        <end position="244"/>
    </location>
</feature>
<reference evidence="6 7" key="1">
    <citation type="submission" date="2014-11" db="EMBL/GenBank/DDBJ databases">
        <title>Complete genome sequence and analysis of Lactobacillus hokkaidonensis LOOC260T.</title>
        <authorList>
            <person name="Tanizawa Y."/>
            <person name="Tohno M."/>
            <person name="Kaminuma E."/>
            <person name="Nakamura Y."/>
            <person name="Arita M."/>
        </authorList>
    </citation>
    <scope>NUCLEOTIDE SEQUENCE [LARGE SCALE GENOMIC DNA]</scope>
    <source>
        <strain evidence="6 7">LOOC260</strain>
    </source>
</reference>
<dbReference type="Proteomes" id="UP000031620">
    <property type="component" value="Chromosome"/>
</dbReference>
<dbReference type="NCBIfam" id="TIGR00005">
    <property type="entry name" value="rluA_subfam"/>
    <property type="match status" value="1"/>
</dbReference>
<protein>
    <recommendedName>
        <fullName evidence="4">Pseudouridine synthase</fullName>
        <ecNumber evidence="4">5.4.99.-</ecNumber>
    </recommendedName>
</protein>
<dbReference type="GO" id="GO:0140098">
    <property type="term" value="F:catalytic activity, acting on RNA"/>
    <property type="evidence" value="ECO:0007669"/>
    <property type="project" value="UniProtKB-ARBA"/>
</dbReference>
<dbReference type="AlphaFoldDB" id="A0A0A1GZP8"/>
<dbReference type="STRING" id="1291742.LOOC260_119720"/>